<dbReference type="eggNOG" id="COG0584">
    <property type="taxonomic scope" value="Bacteria"/>
</dbReference>
<organism evidence="2 3">
    <name type="scientific">Saccharophagus degradans (strain 2-40 / ATCC 43961 / DSM 17024)</name>
    <dbReference type="NCBI Taxonomy" id="203122"/>
    <lineage>
        <taxon>Bacteria</taxon>
        <taxon>Pseudomonadati</taxon>
        <taxon>Pseudomonadota</taxon>
        <taxon>Gammaproteobacteria</taxon>
        <taxon>Cellvibrionales</taxon>
        <taxon>Cellvibrionaceae</taxon>
        <taxon>Saccharophagus</taxon>
    </lineage>
</organism>
<protein>
    <submittedName>
        <fullName evidence="2">Glycerophosphoryl diester phosphodiesterase</fullName>
    </submittedName>
</protein>
<dbReference type="HOGENOM" id="CLU_030006_4_0_6"/>
<dbReference type="Pfam" id="PF03009">
    <property type="entry name" value="GDPD"/>
    <property type="match status" value="1"/>
</dbReference>
<dbReference type="GeneID" id="98613157"/>
<proteinExistence type="predicted"/>
<dbReference type="InterPro" id="IPR030395">
    <property type="entry name" value="GP_PDE_dom"/>
</dbReference>
<evidence type="ECO:0000313" key="3">
    <source>
        <dbReference type="Proteomes" id="UP000001947"/>
    </source>
</evidence>
<dbReference type="KEGG" id="sde:Sde_1481"/>
<dbReference type="EMBL" id="CP000282">
    <property type="protein sequence ID" value="ABD80743.1"/>
    <property type="molecule type" value="Genomic_DNA"/>
</dbReference>
<evidence type="ECO:0000259" key="1">
    <source>
        <dbReference type="PROSITE" id="PS51704"/>
    </source>
</evidence>
<gene>
    <name evidence="2" type="ordered locus">Sde_1481</name>
</gene>
<dbReference type="PANTHER" id="PTHR46211:SF1">
    <property type="entry name" value="GLYCEROPHOSPHODIESTER PHOSPHODIESTERASE, CYTOPLASMIC"/>
    <property type="match status" value="1"/>
</dbReference>
<accession>Q21KN6</accession>
<feature type="domain" description="GP-PDE" evidence="1">
    <location>
        <begin position="7"/>
        <end position="243"/>
    </location>
</feature>
<dbReference type="RefSeq" id="WP_011467963.1">
    <property type="nucleotide sequence ID" value="NC_007912.1"/>
</dbReference>
<dbReference type="AlphaFoldDB" id="Q21KN6"/>
<keyword evidence="3" id="KW-1185">Reference proteome</keyword>
<evidence type="ECO:0000313" key="2">
    <source>
        <dbReference type="EMBL" id="ABD80743.1"/>
    </source>
</evidence>
<dbReference type="PANTHER" id="PTHR46211">
    <property type="entry name" value="GLYCEROPHOSPHORYL DIESTER PHOSPHODIESTERASE"/>
    <property type="match status" value="1"/>
</dbReference>
<dbReference type="OrthoDB" id="9795622at2"/>
<dbReference type="Proteomes" id="UP000001947">
    <property type="component" value="Chromosome"/>
</dbReference>
<dbReference type="GO" id="GO:0008081">
    <property type="term" value="F:phosphoric diester hydrolase activity"/>
    <property type="evidence" value="ECO:0007669"/>
    <property type="project" value="InterPro"/>
</dbReference>
<name>Q21KN6_SACD2</name>
<dbReference type="Gene3D" id="3.20.20.190">
    <property type="entry name" value="Phosphatidylinositol (PI) phosphodiesterase"/>
    <property type="match status" value="1"/>
</dbReference>
<sequence>MQTEPSFVVVGHRGNPEYFPENSLVGLTQTVAAGVTAVEFDVQCTQDGELILLHDEDFMRVAGVSAHAHSVSFAQACSIDVAEEQRFGSKFRGEKTPSLTQVCHALQNGPEYVFVEIKSEAVGYLGFDGAMQKLLEATAAIAEQRIFISYHYEFLSFLKQETGQKIGWVMTCYDDASLAQADKLQPEYLICNKNKLPKTGKLPTNTWAWFVYDVVELQEAIALQKRGVKFIESWNPQALLQPVPAE</sequence>
<dbReference type="InterPro" id="IPR017946">
    <property type="entry name" value="PLC-like_Pdiesterase_TIM-brl"/>
</dbReference>
<dbReference type="PROSITE" id="PS51704">
    <property type="entry name" value="GP_PDE"/>
    <property type="match status" value="1"/>
</dbReference>
<dbReference type="GO" id="GO:0006629">
    <property type="term" value="P:lipid metabolic process"/>
    <property type="evidence" value="ECO:0007669"/>
    <property type="project" value="InterPro"/>
</dbReference>
<dbReference type="STRING" id="203122.Sde_1481"/>
<dbReference type="SUPFAM" id="SSF51695">
    <property type="entry name" value="PLC-like phosphodiesterases"/>
    <property type="match status" value="1"/>
</dbReference>
<dbReference type="CDD" id="cd08581">
    <property type="entry name" value="GDPD_like_1"/>
    <property type="match status" value="1"/>
</dbReference>
<reference evidence="2 3" key="1">
    <citation type="journal article" date="2008" name="PLoS Genet.">
        <title>Complete genome sequence of the complex carbohydrate-degrading marine bacterium, Saccharophagus degradans strain 2-40 T.</title>
        <authorList>
            <person name="Weiner R.M."/>
            <person name="Taylor L.E.II."/>
            <person name="Henrissat B."/>
            <person name="Hauser L."/>
            <person name="Land M."/>
            <person name="Coutinho P.M."/>
            <person name="Rancurel C."/>
            <person name="Saunders E.H."/>
            <person name="Longmire A.G."/>
            <person name="Zhang H."/>
            <person name="Bayer E.A."/>
            <person name="Gilbert H.J."/>
            <person name="Larimer F."/>
            <person name="Zhulin I.B."/>
            <person name="Ekborg N.A."/>
            <person name="Lamed R."/>
            <person name="Richardson P.M."/>
            <person name="Borovok I."/>
            <person name="Hutcheson S."/>
        </authorList>
    </citation>
    <scope>NUCLEOTIDE SEQUENCE [LARGE SCALE GENOMIC DNA]</scope>
    <source>
        <strain evidence="3">2-40 / ATCC 43961 / DSM 17024</strain>
    </source>
</reference>